<reference evidence="2 3" key="1">
    <citation type="submission" date="2024-07" db="EMBL/GenBank/DDBJ databases">
        <title>Section-level genome sequencing and comparative genomics of Aspergillus sections Usti and Cavernicolus.</title>
        <authorList>
            <consortium name="Lawrence Berkeley National Laboratory"/>
            <person name="Nybo J.L."/>
            <person name="Vesth T.C."/>
            <person name="Theobald S."/>
            <person name="Frisvad J.C."/>
            <person name="Larsen T.O."/>
            <person name="Kjaerboelling I."/>
            <person name="Rothschild-Mancinelli K."/>
            <person name="Lyhne E.K."/>
            <person name="Kogle M.E."/>
            <person name="Barry K."/>
            <person name="Clum A."/>
            <person name="Na H."/>
            <person name="Ledsgaard L."/>
            <person name="Lin J."/>
            <person name="Lipzen A."/>
            <person name="Kuo A."/>
            <person name="Riley R."/>
            <person name="Mondo S."/>
            <person name="Labutti K."/>
            <person name="Haridas S."/>
            <person name="Pangalinan J."/>
            <person name="Salamov A.A."/>
            <person name="Simmons B.A."/>
            <person name="Magnuson J.K."/>
            <person name="Chen J."/>
            <person name="Drula E."/>
            <person name="Henrissat B."/>
            <person name="Wiebenga A."/>
            <person name="Lubbers R.J."/>
            <person name="Gomes A.C."/>
            <person name="Macurrencykelacurrency M.R."/>
            <person name="Stajich J."/>
            <person name="Grigoriev I.V."/>
            <person name="Mortensen U.H."/>
            <person name="De Vries R.P."/>
            <person name="Baker S.E."/>
            <person name="Andersen M.R."/>
        </authorList>
    </citation>
    <scope>NUCLEOTIDE SEQUENCE [LARGE SCALE GENOMIC DNA]</scope>
    <source>
        <strain evidence="2 3">CBS 449.75</strain>
    </source>
</reference>
<dbReference type="Proteomes" id="UP001610432">
    <property type="component" value="Unassembled WGS sequence"/>
</dbReference>
<dbReference type="EMBL" id="JBFXLQ010000033">
    <property type="protein sequence ID" value="KAL2865214.1"/>
    <property type="molecule type" value="Genomic_DNA"/>
</dbReference>
<evidence type="ECO:0000256" key="1">
    <source>
        <dbReference type="SAM" id="MobiDB-lite"/>
    </source>
</evidence>
<sequence length="75" mass="8356">MAEVSSKSRRMQQRISETASTIRCCPRRASNPRCVRWREPPDSPASTAVRLDNPTPSPQSARRTRSMPTLVASTS</sequence>
<keyword evidence="3" id="KW-1185">Reference proteome</keyword>
<protein>
    <submittedName>
        <fullName evidence="2">Uncharacterized protein</fullName>
    </submittedName>
</protein>
<proteinExistence type="predicted"/>
<feature type="region of interest" description="Disordered" evidence="1">
    <location>
        <begin position="1"/>
        <end position="75"/>
    </location>
</feature>
<accession>A0ABR4LM55</accession>
<organism evidence="2 3">
    <name type="scientific">Aspergillus lucknowensis</name>
    <dbReference type="NCBI Taxonomy" id="176173"/>
    <lineage>
        <taxon>Eukaryota</taxon>
        <taxon>Fungi</taxon>
        <taxon>Dikarya</taxon>
        <taxon>Ascomycota</taxon>
        <taxon>Pezizomycotina</taxon>
        <taxon>Eurotiomycetes</taxon>
        <taxon>Eurotiomycetidae</taxon>
        <taxon>Eurotiales</taxon>
        <taxon>Aspergillaceae</taxon>
        <taxon>Aspergillus</taxon>
        <taxon>Aspergillus subgen. Nidulantes</taxon>
    </lineage>
</organism>
<comment type="caution">
    <text evidence="2">The sequence shown here is derived from an EMBL/GenBank/DDBJ whole genome shotgun (WGS) entry which is preliminary data.</text>
</comment>
<evidence type="ECO:0000313" key="3">
    <source>
        <dbReference type="Proteomes" id="UP001610432"/>
    </source>
</evidence>
<evidence type="ECO:0000313" key="2">
    <source>
        <dbReference type="EMBL" id="KAL2865214.1"/>
    </source>
</evidence>
<dbReference type="RefSeq" id="XP_070884193.1">
    <property type="nucleotide sequence ID" value="XM_071029620.1"/>
</dbReference>
<name>A0ABR4LM55_9EURO</name>
<gene>
    <name evidence="2" type="ORF">BJX67DRAFT_359019</name>
</gene>
<dbReference type="GeneID" id="98144692"/>